<dbReference type="AlphaFoldDB" id="A0A9Q3UGT3"/>
<proteinExistence type="predicted"/>
<organism evidence="3 4">
    <name type="scientific">Vibrio parahaemolyticus</name>
    <dbReference type="NCBI Taxonomy" id="670"/>
    <lineage>
        <taxon>Bacteria</taxon>
        <taxon>Pseudomonadati</taxon>
        <taxon>Pseudomonadota</taxon>
        <taxon>Gammaproteobacteria</taxon>
        <taxon>Vibrionales</taxon>
        <taxon>Vibrionaceae</taxon>
        <taxon>Vibrio</taxon>
    </lineage>
</organism>
<keyword evidence="1" id="KW-0812">Transmembrane</keyword>
<dbReference type="PANTHER" id="PTHR35568:SF1">
    <property type="entry name" value="TRANSCRIPTIONAL REGULATOR DAUR"/>
    <property type="match status" value="1"/>
</dbReference>
<protein>
    <submittedName>
        <fullName evidence="3">DUF1805 domain-containing protein</fullName>
    </submittedName>
</protein>
<reference evidence="3" key="1">
    <citation type="submission" date="2020-09" db="EMBL/GenBank/DDBJ databases">
        <title>Genome sequence of Vibrio parahaemolyticus isolates.</title>
        <authorList>
            <person name="Hammerl J.A."/>
            <person name="Strauch E."/>
        </authorList>
    </citation>
    <scope>NUCLEOTIDE SEQUENCE</scope>
    <source>
        <strain evidence="3">17-VB00146</strain>
    </source>
</reference>
<keyword evidence="1" id="KW-1133">Transmembrane helix</keyword>
<comment type="caution">
    <text evidence="3">The sequence shown here is derived from an EMBL/GenBank/DDBJ whole genome shotgun (WGS) entry which is preliminary data.</text>
</comment>
<name>A0A9Q3UGT3_VIBPH</name>
<dbReference type="Pfam" id="PF08348">
    <property type="entry name" value="PAS_6"/>
    <property type="match status" value="1"/>
</dbReference>
<feature type="transmembrane region" description="Helical" evidence="1">
    <location>
        <begin position="7"/>
        <end position="26"/>
    </location>
</feature>
<feature type="domain" description="YheO-like" evidence="2">
    <location>
        <begin position="124"/>
        <end position="234"/>
    </location>
</feature>
<dbReference type="InterPro" id="IPR014931">
    <property type="entry name" value="DUF1805"/>
</dbReference>
<evidence type="ECO:0000313" key="4">
    <source>
        <dbReference type="Proteomes" id="UP000726777"/>
    </source>
</evidence>
<dbReference type="PANTHER" id="PTHR35568">
    <property type="entry name" value="TRANSCRIPTIONAL REGULATOR DAUR"/>
    <property type="match status" value="1"/>
</dbReference>
<keyword evidence="1" id="KW-0472">Membrane</keyword>
<dbReference type="Gene3D" id="3.30.1980.10">
    <property type="entry name" value="Hypothetical protein YunC"/>
    <property type="match status" value="1"/>
</dbReference>
<dbReference type="InterPro" id="IPR013559">
    <property type="entry name" value="YheO"/>
</dbReference>
<dbReference type="Proteomes" id="UP000726777">
    <property type="component" value="Unassembled WGS sequence"/>
</dbReference>
<sequence length="357" mass="39921">MVKRKEIVIYALMILIIGMFLLHKYLGIELGGAGNSVGKSLAYYDFYPVVTNPNGKIELDKEKLNEAIVNLSQSKVIDERASGELIRLIEENAASFLINSENNERVRLLKNKAYHPENDNEQLLTTLKEIVHGIGQTLSKTPIEIVLHDTRNPLKSVIAIENPVTGRKLYDRSTNFAVELIKKFARNEVRNGSIVSYPITLDDGRLIKASTIPIYDDGELIAFICINIDTSRVNRGDVYELNKTIDSLVKISRKSNYSDIKELIKPVSKEKSYVSLGRLYYELEKNLLIIKENNGFLACAYINVETCNKTGEACAIVSGVDDYEDMMRSRVIAVSDNAKILGVKVGDTGADALEKLK</sequence>
<dbReference type="EMBL" id="JACVHL010000027">
    <property type="protein sequence ID" value="MCC3807533.1"/>
    <property type="molecule type" value="Genomic_DNA"/>
</dbReference>
<dbReference type="InterPro" id="IPR039446">
    <property type="entry name" value="DauR-like"/>
</dbReference>
<evidence type="ECO:0000256" key="1">
    <source>
        <dbReference type="SAM" id="Phobius"/>
    </source>
</evidence>
<gene>
    <name evidence="3" type="ORF">IB292_21170</name>
</gene>
<accession>A0A9Q3UGT3</accession>
<dbReference type="InterPro" id="IPR036493">
    <property type="entry name" value="YunC_sf"/>
</dbReference>
<evidence type="ECO:0000259" key="2">
    <source>
        <dbReference type="Pfam" id="PF08348"/>
    </source>
</evidence>
<evidence type="ECO:0000313" key="3">
    <source>
        <dbReference type="EMBL" id="MCC3807533.1"/>
    </source>
</evidence>
<dbReference type="SUPFAM" id="SSF102891">
    <property type="entry name" value="Hypothetical protein Ta1206"/>
    <property type="match status" value="1"/>
</dbReference>
<dbReference type="Pfam" id="PF08827">
    <property type="entry name" value="DUF1805"/>
    <property type="match status" value="1"/>
</dbReference>
<dbReference type="RefSeq" id="WP_228085882.1">
    <property type="nucleotide sequence ID" value="NZ_JACVHL010000027.1"/>
</dbReference>